<dbReference type="InterPro" id="IPR029058">
    <property type="entry name" value="AB_hydrolase_fold"/>
</dbReference>
<dbReference type="GeneID" id="19941048"/>
<dbReference type="Gene3D" id="3.40.50.1820">
    <property type="entry name" value="alpha/beta hydrolase"/>
    <property type="match status" value="1"/>
</dbReference>
<dbReference type="VEuPathDB" id="FungiDB:SDRG_00321"/>
<feature type="signal peptide" evidence="1">
    <location>
        <begin position="1"/>
        <end position="19"/>
    </location>
</feature>
<reference evidence="3 4" key="1">
    <citation type="submission" date="2012-04" db="EMBL/GenBank/DDBJ databases">
        <title>The Genome Sequence of Saprolegnia declina VS20.</title>
        <authorList>
            <consortium name="The Broad Institute Genome Sequencing Platform"/>
            <person name="Russ C."/>
            <person name="Nusbaum C."/>
            <person name="Tyler B."/>
            <person name="van West P."/>
            <person name="Dieguez-Uribeondo J."/>
            <person name="de Bruijn I."/>
            <person name="Tripathy S."/>
            <person name="Jiang R."/>
            <person name="Young S.K."/>
            <person name="Zeng Q."/>
            <person name="Gargeya S."/>
            <person name="Fitzgerald M."/>
            <person name="Haas B."/>
            <person name="Abouelleil A."/>
            <person name="Alvarado L."/>
            <person name="Arachchi H.M."/>
            <person name="Berlin A."/>
            <person name="Chapman S.B."/>
            <person name="Goldberg J."/>
            <person name="Griggs A."/>
            <person name="Gujja S."/>
            <person name="Hansen M."/>
            <person name="Howarth C."/>
            <person name="Imamovic A."/>
            <person name="Larimer J."/>
            <person name="McCowen C."/>
            <person name="Montmayeur A."/>
            <person name="Murphy C."/>
            <person name="Neiman D."/>
            <person name="Pearson M."/>
            <person name="Priest M."/>
            <person name="Roberts A."/>
            <person name="Saif S."/>
            <person name="Shea T."/>
            <person name="Sisk P."/>
            <person name="Sykes S."/>
            <person name="Wortman J."/>
            <person name="Nusbaum C."/>
            <person name="Birren B."/>
        </authorList>
    </citation>
    <scope>NUCLEOTIDE SEQUENCE [LARGE SCALE GENOMIC DNA]</scope>
    <source>
        <strain evidence="3 4">VS20</strain>
    </source>
</reference>
<keyword evidence="4" id="KW-1185">Reference proteome</keyword>
<protein>
    <recommendedName>
        <fullName evidence="2">AB hydrolase-1 domain-containing protein</fullName>
    </recommendedName>
</protein>
<dbReference type="InterPro" id="IPR000073">
    <property type="entry name" value="AB_hydrolase_1"/>
</dbReference>
<dbReference type="eggNOG" id="ENOG502QTRW">
    <property type="taxonomic scope" value="Eukaryota"/>
</dbReference>
<evidence type="ECO:0000256" key="1">
    <source>
        <dbReference type="SAM" id="SignalP"/>
    </source>
</evidence>
<name>T0SIA7_SAPDV</name>
<accession>T0SIA7</accession>
<keyword evidence="1" id="KW-0732">Signal</keyword>
<dbReference type="STRING" id="1156394.T0SIA7"/>
<dbReference type="Proteomes" id="UP000030762">
    <property type="component" value="Unassembled WGS sequence"/>
</dbReference>
<dbReference type="InParanoid" id="T0SIA7"/>
<proteinExistence type="predicted"/>
<evidence type="ECO:0000313" key="4">
    <source>
        <dbReference type="Proteomes" id="UP000030762"/>
    </source>
</evidence>
<feature type="domain" description="AB hydrolase-1" evidence="2">
    <location>
        <begin position="120"/>
        <end position="243"/>
    </location>
</feature>
<dbReference type="RefSeq" id="XP_008604015.1">
    <property type="nucleotide sequence ID" value="XM_008605793.1"/>
</dbReference>
<feature type="chain" id="PRO_5004571700" description="AB hydrolase-1 domain-containing protein" evidence="1">
    <location>
        <begin position="20"/>
        <end position="509"/>
    </location>
</feature>
<gene>
    <name evidence="3" type="ORF">SDRG_00321</name>
</gene>
<dbReference type="SUPFAM" id="SSF53474">
    <property type="entry name" value="alpha/beta-Hydrolases"/>
    <property type="match status" value="1"/>
</dbReference>
<sequence length="509" mass="55599">MLRPSHLALALTFSTAVAASEWHKCPLFSRVGNETYSIDNYPRSRNATVECLELQVPVCYPGVCTSDKTLSVFLKRMPAIRPTTPAKAVWLMQGGPGAPSDAMEGSMVEIFAAANGTTSLYTMDHRGVGRSSPLTAHCPEMTDENVMRDDATAAAAYSNCFQKLKDLYGSGFSVTSAATDLASIIESPMLANDDVYVYGVSYGTYLVERLMHLAPKNVKGYILDSMLAESPLSPYSDWDRDVAKVETTYYGLCDRDPVCSSKIGPNSKKFAFDLFTKLDANDTACAQAIYAAKGLPSDFFGSMFSNMIISYTQRNLIPAILYRVAQCVKEFDSNDRFLHGLLGLSTDETSDDRGDIVPGNTETGESASDDLLYNNIVFNEIWELPSPSFERFRDDAAKITWRASPIDGTKANIFKFCAFRGHSDPVCHGLGLDAPKQTFAYSHDQYWNKTAAVPTGASALLLSGAIDIQTIPEYAVIENATMAGDKKLLLQFPFGGHSIISTTPTDAKY</sequence>
<organism evidence="3 4">
    <name type="scientific">Saprolegnia diclina (strain VS20)</name>
    <dbReference type="NCBI Taxonomy" id="1156394"/>
    <lineage>
        <taxon>Eukaryota</taxon>
        <taxon>Sar</taxon>
        <taxon>Stramenopiles</taxon>
        <taxon>Oomycota</taxon>
        <taxon>Saprolegniomycetes</taxon>
        <taxon>Saprolegniales</taxon>
        <taxon>Saprolegniaceae</taxon>
        <taxon>Saprolegnia</taxon>
    </lineage>
</organism>
<evidence type="ECO:0000259" key="2">
    <source>
        <dbReference type="Pfam" id="PF00561"/>
    </source>
</evidence>
<dbReference type="OMA" id="FSECAVY"/>
<dbReference type="AlphaFoldDB" id="T0SIA7"/>
<dbReference type="Pfam" id="PF00561">
    <property type="entry name" value="Abhydrolase_1"/>
    <property type="match status" value="1"/>
</dbReference>
<dbReference type="OrthoDB" id="425534at2759"/>
<evidence type="ECO:0000313" key="3">
    <source>
        <dbReference type="EMBL" id="EQC42592.1"/>
    </source>
</evidence>
<dbReference type="EMBL" id="JH767132">
    <property type="protein sequence ID" value="EQC42592.1"/>
    <property type="molecule type" value="Genomic_DNA"/>
</dbReference>